<comment type="caution">
    <text evidence="5">The sequence shown here is derived from an EMBL/GenBank/DDBJ whole genome shotgun (WGS) entry which is preliminary data.</text>
</comment>
<keyword evidence="3" id="KW-0804">Transcription</keyword>
<keyword evidence="6" id="KW-1185">Reference proteome</keyword>
<dbReference type="PROSITE" id="PS50949">
    <property type="entry name" value="HTH_GNTR"/>
    <property type="match status" value="1"/>
</dbReference>
<gene>
    <name evidence="5" type="ORF">JP75_20255</name>
</gene>
<dbReference type="CDD" id="cd07377">
    <property type="entry name" value="WHTH_GntR"/>
    <property type="match status" value="1"/>
</dbReference>
<dbReference type="GO" id="GO:0003677">
    <property type="term" value="F:DNA binding"/>
    <property type="evidence" value="ECO:0007669"/>
    <property type="project" value="UniProtKB-KW"/>
</dbReference>
<proteinExistence type="predicted"/>
<sequence length="233" mass="25188">MSVQPPLTDKNDMRISSVAAPVRLQVAASFRSAILSGRFSPGERLVEKDLCDLTGASRTTVREALRQLETEGLVELLPNKGPIVAAISAEQARSIYEVREALEALAGSLFVQRASQDQRDALEETVKQMAVAYKGGSIEEILAAKDRFYAVLLEGSGNEIIASTLKMMHARVNLLRRVSLGQNSRLPASLRELQAVIKAVKANDAKLVAKLCREHVHNASLSAFGKLGDSVPA</sequence>
<dbReference type="SMART" id="SM00895">
    <property type="entry name" value="FCD"/>
    <property type="match status" value="1"/>
</dbReference>
<name>A0A087LY69_9HYPH</name>
<dbReference type="Gene3D" id="1.10.10.10">
    <property type="entry name" value="Winged helix-like DNA-binding domain superfamily/Winged helix DNA-binding domain"/>
    <property type="match status" value="1"/>
</dbReference>
<evidence type="ECO:0000256" key="1">
    <source>
        <dbReference type="ARBA" id="ARBA00023015"/>
    </source>
</evidence>
<dbReference type="InterPro" id="IPR036388">
    <property type="entry name" value="WH-like_DNA-bd_sf"/>
</dbReference>
<dbReference type="GO" id="GO:0003700">
    <property type="term" value="F:DNA-binding transcription factor activity"/>
    <property type="evidence" value="ECO:0007669"/>
    <property type="project" value="InterPro"/>
</dbReference>
<dbReference type="PANTHER" id="PTHR43537:SF24">
    <property type="entry name" value="GLUCONATE OPERON TRANSCRIPTIONAL REPRESSOR"/>
    <property type="match status" value="1"/>
</dbReference>
<dbReference type="Pfam" id="PF00392">
    <property type="entry name" value="GntR"/>
    <property type="match status" value="1"/>
</dbReference>
<dbReference type="PANTHER" id="PTHR43537">
    <property type="entry name" value="TRANSCRIPTIONAL REGULATOR, GNTR FAMILY"/>
    <property type="match status" value="1"/>
</dbReference>
<keyword evidence="2" id="KW-0238">DNA-binding</keyword>
<dbReference type="SMART" id="SM00345">
    <property type="entry name" value="HTH_GNTR"/>
    <property type="match status" value="1"/>
</dbReference>
<dbReference type="SUPFAM" id="SSF48008">
    <property type="entry name" value="GntR ligand-binding domain-like"/>
    <property type="match status" value="1"/>
</dbReference>
<dbReference type="InterPro" id="IPR036390">
    <property type="entry name" value="WH_DNA-bd_sf"/>
</dbReference>
<dbReference type="AlphaFoldDB" id="A0A087LY69"/>
<evidence type="ECO:0000256" key="2">
    <source>
        <dbReference type="ARBA" id="ARBA00023125"/>
    </source>
</evidence>
<dbReference type="STRING" id="46914.JP75_20255"/>
<dbReference type="SUPFAM" id="SSF46785">
    <property type="entry name" value="Winged helix' DNA-binding domain"/>
    <property type="match status" value="1"/>
</dbReference>
<feature type="domain" description="HTH gntR-type" evidence="4">
    <location>
        <begin position="20"/>
        <end position="87"/>
    </location>
</feature>
<protein>
    <recommendedName>
        <fullName evidence="4">HTH gntR-type domain-containing protein</fullName>
    </recommendedName>
</protein>
<evidence type="ECO:0000256" key="3">
    <source>
        <dbReference type="ARBA" id="ARBA00023163"/>
    </source>
</evidence>
<dbReference type="InterPro" id="IPR011711">
    <property type="entry name" value="GntR_C"/>
</dbReference>
<dbReference type="InterPro" id="IPR000524">
    <property type="entry name" value="Tscrpt_reg_HTH_GntR"/>
</dbReference>
<evidence type="ECO:0000259" key="4">
    <source>
        <dbReference type="PROSITE" id="PS50949"/>
    </source>
</evidence>
<organism evidence="5 6">
    <name type="scientific">Devosia riboflavina</name>
    <dbReference type="NCBI Taxonomy" id="46914"/>
    <lineage>
        <taxon>Bacteria</taxon>
        <taxon>Pseudomonadati</taxon>
        <taxon>Pseudomonadota</taxon>
        <taxon>Alphaproteobacteria</taxon>
        <taxon>Hyphomicrobiales</taxon>
        <taxon>Devosiaceae</taxon>
        <taxon>Devosia</taxon>
    </lineage>
</organism>
<dbReference type="Gene3D" id="1.20.120.530">
    <property type="entry name" value="GntR ligand-binding domain-like"/>
    <property type="match status" value="1"/>
</dbReference>
<dbReference type="Proteomes" id="UP000028981">
    <property type="component" value="Unassembled WGS sequence"/>
</dbReference>
<reference evidence="5 6" key="1">
    <citation type="submission" date="2014-08" db="EMBL/GenBank/DDBJ databases">
        <authorList>
            <person name="Hassan Y.I."/>
            <person name="Lepp D."/>
            <person name="Zhou T."/>
        </authorList>
    </citation>
    <scope>NUCLEOTIDE SEQUENCE [LARGE SCALE GENOMIC DNA]</scope>
    <source>
        <strain evidence="5 6">IFO13584</strain>
    </source>
</reference>
<evidence type="ECO:0000313" key="5">
    <source>
        <dbReference type="EMBL" id="KFL29572.1"/>
    </source>
</evidence>
<dbReference type="Pfam" id="PF07729">
    <property type="entry name" value="FCD"/>
    <property type="match status" value="1"/>
</dbReference>
<dbReference type="InterPro" id="IPR008920">
    <property type="entry name" value="TF_FadR/GntR_C"/>
</dbReference>
<accession>A0A087LY69</accession>
<evidence type="ECO:0000313" key="6">
    <source>
        <dbReference type="Proteomes" id="UP000028981"/>
    </source>
</evidence>
<dbReference type="EMBL" id="JQGC01000023">
    <property type="protein sequence ID" value="KFL29572.1"/>
    <property type="molecule type" value="Genomic_DNA"/>
</dbReference>
<keyword evidence="1" id="KW-0805">Transcription regulation</keyword>
<dbReference type="PRINTS" id="PR00035">
    <property type="entry name" value="HTHGNTR"/>
</dbReference>